<evidence type="ECO:0000313" key="4">
    <source>
        <dbReference type="WBParaSite" id="ACAC_0000258601-mRNA-1"/>
    </source>
</evidence>
<dbReference type="Proteomes" id="UP000035642">
    <property type="component" value="Unassembled WGS sequence"/>
</dbReference>
<organism evidence="3 4">
    <name type="scientific">Angiostrongylus cantonensis</name>
    <name type="common">Rat lungworm</name>
    <dbReference type="NCBI Taxonomy" id="6313"/>
    <lineage>
        <taxon>Eukaryota</taxon>
        <taxon>Metazoa</taxon>
        <taxon>Ecdysozoa</taxon>
        <taxon>Nematoda</taxon>
        <taxon>Chromadorea</taxon>
        <taxon>Rhabditida</taxon>
        <taxon>Rhabditina</taxon>
        <taxon>Rhabditomorpha</taxon>
        <taxon>Strongyloidea</taxon>
        <taxon>Metastrongylidae</taxon>
        <taxon>Angiostrongylus</taxon>
    </lineage>
</organism>
<accession>A0A0K0CY84</accession>
<keyword evidence="1" id="KW-1133">Transmembrane helix</keyword>
<evidence type="ECO:0000256" key="1">
    <source>
        <dbReference type="SAM" id="Phobius"/>
    </source>
</evidence>
<feature type="domain" description="P-type ATPase C-terminal" evidence="2">
    <location>
        <begin position="1"/>
        <end position="93"/>
    </location>
</feature>
<dbReference type="AlphaFoldDB" id="A0A0K0CY84"/>
<dbReference type="Pfam" id="PF16212">
    <property type="entry name" value="PhoLip_ATPase_C"/>
    <property type="match status" value="1"/>
</dbReference>
<dbReference type="WBParaSite" id="ACAC_0000258601-mRNA-1">
    <property type="protein sequence ID" value="ACAC_0000258601-mRNA-1"/>
    <property type="gene ID" value="ACAC_0000258601"/>
</dbReference>
<reference evidence="4" key="2">
    <citation type="submission" date="2017-02" db="UniProtKB">
        <authorList>
            <consortium name="WormBaseParasite"/>
        </authorList>
    </citation>
    <scope>IDENTIFICATION</scope>
</reference>
<sequence>MGVIDRPAPISSLIKYPQIYQYYQNSLSNTGQFRWCVCGAVQAIVIFWVNVYNWDVGAPLQSDHGRDNTLWVFGLFIYCCLVLVANLKAFRRTLRADIQDAMLWQEGFRGPNFNILYQPIFKMCDIVGLKIYDELESNRSCHVFPVLKHRSEGLRELLVLVKMLRVIAQVHSGMPTCFESKSNTFGTMRTNFNAPFQMDPLFEKLPEITEQLDPKKSASESIDFR</sequence>
<feature type="transmembrane region" description="Helical" evidence="1">
    <location>
        <begin position="71"/>
        <end position="90"/>
    </location>
</feature>
<keyword evidence="1" id="KW-0812">Transmembrane</keyword>
<reference evidence="3" key="1">
    <citation type="submission" date="2012-09" db="EMBL/GenBank/DDBJ databases">
        <authorList>
            <person name="Martin A.A."/>
        </authorList>
    </citation>
    <scope>NUCLEOTIDE SEQUENCE</scope>
</reference>
<name>A0A0K0CY84_ANGCA</name>
<evidence type="ECO:0000313" key="3">
    <source>
        <dbReference type="Proteomes" id="UP000035642"/>
    </source>
</evidence>
<protein>
    <submittedName>
        <fullName evidence="4">PhoLip_ATPase_C domain-containing protein</fullName>
    </submittedName>
</protein>
<dbReference type="STRING" id="6313.A0A0K0CY84"/>
<keyword evidence="1" id="KW-0472">Membrane</keyword>
<dbReference type="InterPro" id="IPR032630">
    <property type="entry name" value="P_typ_ATPase_c"/>
</dbReference>
<keyword evidence="3" id="KW-1185">Reference proteome</keyword>
<proteinExistence type="predicted"/>
<feature type="transmembrane region" description="Helical" evidence="1">
    <location>
        <begin position="33"/>
        <end position="51"/>
    </location>
</feature>
<evidence type="ECO:0000259" key="2">
    <source>
        <dbReference type="Pfam" id="PF16212"/>
    </source>
</evidence>